<gene>
    <name evidence="2" type="ORF">ZHAS_00004956</name>
</gene>
<evidence type="ECO:0000313" key="2">
    <source>
        <dbReference type="EMBL" id="KFB37791.1"/>
    </source>
</evidence>
<name>A0A084VIJ7_ANOSI</name>
<dbReference type="EnsemblMetazoa" id="ASIC004956-RA">
    <property type="protein sequence ID" value="ASIC004956-PA"/>
    <property type="gene ID" value="ASIC004956"/>
</dbReference>
<protein>
    <submittedName>
        <fullName evidence="2 3">Uncharacterized protein</fullName>
    </submittedName>
</protein>
<feature type="compositionally biased region" description="Basic and acidic residues" evidence="1">
    <location>
        <begin position="101"/>
        <end position="117"/>
    </location>
</feature>
<organism evidence="2">
    <name type="scientific">Anopheles sinensis</name>
    <name type="common">Mosquito</name>
    <dbReference type="NCBI Taxonomy" id="74873"/>
    <lineage>
        <taxon>Eukaryota</taxon>
        <taxon>Metazoa</taxon>
        <taxon>Ecdysozoa</taxon>
        <taxon>Arthropoda</taxon>
        <taxon>Hexapoda</taxon>
        <taxon>Insecta</taxon>
        <taxon>Pterygota</taxon>
        <taxon>Neoptera</taxon>
        <taxon>Endopterygota</taxon>
        <taxon>Diptera</taxon>
        <taxon>Nematocera</taxon>
        <taxon>Culicoidea</taxon>
        <taxon>Culicidae</taxon>
        <taxon>Anophelinae</taxon>
        <taxon>Anopheles</taxon>
    </lineage>
</organism>
<dbReference type="VEuPathDB" id="VectorBase:ASIC004956"/>
<evidence type="ECO:0000313" key="4">
    <source>
        <dbReference type="Proteomes" id="UP000030765"/>
    </source>
</evidence>
<accession>A0A084VIJ7</accession>
<reference evidence="3" key="2">
    <citation type="submission" date="2020-05" db="UniProtKB">
        <authorList>
            <consortium name="EnsemblMetazoa"/>
        </authorList>
    </citation>
    <scope>IDENTIFICATION</scope>
</reference>
<reference evidence="2 4" key="1">
    <citation type="journal article" date="2014" name="BMC Genomics">
        <title>Genome sequence of Anopheles sinensis provides insight into genetics basis of mosquito competence for malaria parasites.</title>
        <authorList>
            <person name="Zhou D."/>
            <person name="Zhang D."/>
            <person name="Ding G."/>
            <person name="Shi L."/>
            <person name="Hou Q."/>
            <person name="Ye Y."/>
            <person name="Xu Y."/>
            <person name="Zhou H."/>
            <person name="Xiong C."/>
            <person name="Li S."/>
            <person name="Yu J."/>
            <person name="Hong S."/>
            <person name="Yu X."/>
            <person name="Zou P."/>
            <person name="Chen C."/>
            <person name="Chang X."/>
            <person name="Wang W."/>
            <person name="Lv Y."/>
            <person name="Sun Y."/>
            <person name="Ma L."/>
            <person name="Shen B."/>
            <person name="Zhu C."/>
        </authorList>
    </citation>
    <scope>NUCLEOTIDE SEQUENCE [LARGE SCALE GENOMIC DNA]</scope>
</reference>
<dbReference type="AlphaFoldDB" id="A0A084VIJ7"/>
<feature type="region of interest" description="Disordered" evidence="1">
    <location>
        <begin position="96"/>
        <end position="117"/>
    </location>
</feature>
<evidence type="ECO:0000256" key="1">
    <source>
        <dbReference type="SAM" id="MobiDB-lite"/>
    </source>
</evidence>
<keyword evidence="4" id="KW-1185">Reference proteome</keyword>
<sequence length="117" mass="12878">MSLKYKTFDACTHFTPQSTEKKPPILGGRHKPKPTAAANAGLSPKSLLWYSDGRKTAQQLANASTPCAGASKLAGWRCPARFHDTCREFLPEPVLKTPASPERRSAAPKREPFATRW</sequence>
<feature type="region of interest" description="Disordered" evidence="1">
    <location>
        <begin position="15"/>
        <end position="39"/>
    </location>
</feature>
<dbReference type="EMBL" id="ATLV01013364">
    <property type="status" value="NOT_ANNOTATED_CDS"/>
    <property type="molecule type" value="Genomic_DNA"/>
</dbReference>
<dbReference type="Proteomes" id="UP000030765">
    <property type="component" value="Unassembled WGS sequence"/>
</dbReference>
<evidence type="ECO:0000313" key="3">
    <source>
        <dbReference type="EnsemblMetazoa" id="ASIC004956-PA"/>
    </source>
</evidence>
<proteinExistence type="predicted"/>
<dbReference type="EMBL" id="KE524854">
    <property type="protein sequence ID" value="KFB37791.1"/>
    <property type="molecule type" value="Genomic_DNA"/>
</dbReference>